<dbReference type="InParanoid" id="A0A1Y1U8D1"/>
<protein>
    <submittedName>
        <fullName evidence="2">Uncharacterized protein</fullName>
    </submittedName>
</protein>
<dbReference type="EMBL" id="NBSH01000023">
    <property type="protein sequence ID" value="ORX33375.1"/>
    <property type="molecule type" value="Genomic_DNA"/>
</dbReference>
<dbReference type="AlphaFoldDB" id="A0A1Y1U8D1"/>
<evidence type="ECO:0000256" key="1">
    <source>
        <dbReference type="SAM" id="MobiDB-lite"/>
    </source>
</evidence>
<dbReference type="RefSeq" id="XP_021867714.1">
    <property type="nucleotide sequence ID" value="XM_022018768.1"/>
</dbReference>
<gene>
    <name evidence="2" type="ORF">BD324DRAFT_654210</name>
</gene>
<dbReference type="GeneID" id="33560577"/>
<keyword evidence="3" id="KW-1185">Reference proteome</keyword>
<comment type="caution">
    <text evidence="2">The sequence shown here is derived from an EMBL/GenBank/DDBJ whole genome shotgun (WGS) entry which is preliminary data.</text>
</comment>
<proteinExistence type="predicted"/>
<feature type="region of interest" description="Disordered" evidence="1">
    <location>
        <begin position="1"/>
        <end position="21"/>
    </location>
</feature>
<evidence type="ECO:0000313" key="3">
    <source>
        <dbReference type="Proteomes" id="UP000193218"/>
    </source>
</evidence>
<feature type="compositionally biased region" description="Basic residues" evidence="1">
    <location>
        <begin position="1"/>
        <end position="11"/>
    </location>
</feature>
<dbReference type="Proteomes" id="UP000193218">
    <property type="component" value="Unassembled WGS sequence"/>
</dbReference>
<sequence>MSSPYRARKLRPLTGDRERKGNQVSDFKTDVILSENKLRRCLPIERSFTSYSLPQNQQHALRLIRMGHGMPRLVLPITLCCPTVLPDNARLYPFLLRSLPVLKLDSQVKTLHRWALGAKQNGANSIRRIMNWRLDMSGDDMNELMNDLGSKAVCPAFIWQPRIQCCACSSSGMACLIGSTGPPIGLEQGAVSITCLGCIAQNTPCRFHLSFDRGDHEETWPDIDIYARPMVDSTHPIRLEETIWWDKDGTCIRIPHSFPAGWAQQQWLRLNDIEEHG</sequence>
<reference evidence="2 3" key="1">
    <citation type="submission" date="2017-03" db="EMBL/GenBank/DDBJ databases">
        <title>Widespread Adenine N6-methylation of Active Genes in Fungi.</title>
        <authorList>
            <consortium name="DOE Joint Genome Institute"/>
            <person name="Mondo S.J."/>
            <person name="Dannebaum R.O."/>
            <person name="Kuo R.C."/>
            <person name="Louie K.B."/>
            <person name="Bewick A.J."/>
            <person name="Labutti K."/>
            <person name="Haridas S."/>
            <person name="Kuo A."/>
            <person name="Salamov A."/>
            <person name="Ahrendt S.R."/>
            <person name="Lau R."/>
            <person name="Bowen B.P."/>
            <person name="Lipzen A."/>
            <person name="Sullivan W."/>
            <person name="Andreopoulos W.B."/>
            <person name="Clum A."/>
            <person name="Lindquist E."/>
            <person name="Daum C."/>
            <person name="Northen T.R."/>
            <person name="Ramamoorthy G."/>
            <person name="Schmitz R.J."/>
            <person name="Gryganskyi A."/>
            <person name="Culley D."/>
            <person name="Magnuson J."/>
            <person name="James T.Y."/>
            <person name="O'Malley M.A."/>
            <person name="Stajich J.E."/>
            <person name="Spatafora J.W."/>
            <person name="Visel A."/>
            <person name="Grigoriev I.V."/>
        </authorList>
    </citation>
    <scope>NUCLEOTIDE SEQUENCE [LARGE SCALE GENOMIC DNA]</scope>
    <source>
        <strain evidence="2 3">NRRL Y-17943</strain>
    </source>
</reference>
<accession>A0A1Y1U8D1</accession>
<name>A0A1Y1U8D1_9TREE</name>
<evidence type="ECO:0000313" key="2">
    <source>
        <dbReference type="EMBL" id="ORX33375.1"/>
    </source>
</evidence>
<organism evidence="2 3">
    <name type="scientific">Kockovaella imperatae</name>
    <dbReference type="NCBI Taxonomy" id="4999"/>
    <lineage>
        <taxon>Eukaryota</taxon>
        <taxon>Fungi</taxon>
        <taxon>Dikarya</taxon>
        <taxon>Basidiomycota</taxon>
        <taxon>Agaricomycotina</taxon>
        <taxon>Tremellomycetes</taxon>
        <taxon>Tremellales</taxon>
        <taxon>Cuniculitremaceae</taxon>
        <taxon>Kockovaella</taxon>
    </lineage>
</organism>